<evidence type="ECO:0000313" key="10">
    <source>
        <dbReference type="Proteomes" id="UP000245283"/>
    </source>
</evidence>
<dbReference type="OrthoDB" id="4793367at2"/>
<evidence type="ECO:0000256" key="4">
    <source>
        <dbReference type="ARBA" id="ARBA00022989"/>
    </source>
</evidence>
<evidence type="ECO:0000259" key="8">
    <source>
        <dbReference type="Pfam" id="PF03799"/>
    </source>
</evidence>
<feature type="compositionally biased region" description="Basic residues" evidence="6">
    <location>
        <begin position="1"/>
        <end position="11"/>
    </location>
</feature>
<evidence type="ECO:0000256" key="5">
    <source>
        <dbReference type="ARBA" id="ARBA00023306"/>
    </source>
</evidence>
<dbReference type="AlphaFoldDB" id="A0A2V1K826"/>
<dbReference type="GO" id="GO:0051301">
    <property type="term" value="P:cell division"/>
    <property type="evidence" value="ECO:0007669"/>
    <property type="project" value="UniProtKB-KW"/>
</dbReference>
<keyword evidence="7" id="KW-0472">Membrane</keyword>
<keyword evidence="5" id="KW-0131">Cell cycle</keyword>
<comment type="caution">
    <text evidence="9">The sequence shown here is derived from an EMBL/GenBank/DDBJ whole genome shotgun (WGS) entry which is preliminary data.</text>
</comment>
<organism evidence="9 10">
    <name type="scientific">Ancrocorticia populi</name>
    <dbReference type="NCBI Taxonomy" id="2175228"/>
    <lineage>
        <taxon>Bacteria</taxon>
        <taxon>Bacillati</taxon>
        <taxon>Actinomycetota</taxon>
        <taxon>Actinomycetes</taxon>
        <taxon>Actinomycetales</taxon>
        <taxon>Actinomycetaceae</taxon>
        <taxon>Ancrocorticia</taxon>
    </lineage>
</organism>
<feature type="compositionally biased region" description="Basic and acidic residues" evidence="6">
    <location>
        <begin position="17"/>
        <end position="35"/>
    </location>
</feature>
<dbReference type="InterPro" id="IPR050487">
    <property type="entry name" value="FtsQ_DivIB"/>
</dbReference>
<keyword evidence="3 7" id="KW-0812">Transmembrane</keyword>
<gene>
    <name evidence="9" type="ORF">DD236_10315</name>
</gene>
<evidence type="ECO:0000256" key="1">
    <source>
        <dbReference type="ARBA" id="ARBA00022475"/>
    </source>
</evidence>
<accession>A0A2V1K826</accession>
<keyword evidence="2" id="KW-0132">Cell division</keyword>
<dbReference type="PANTHER" id="PTHR37820">
    <property type="entry name" value="CELL DIVISION PROTEIN DIVIB"/>
    <property type="match status" value="1"/>
</dbReference>
<feature type="domain" description="Cell division protein FtsQ/DivIB C-terminal" evidence="8">
    <location>
        <begin position="237"/>
        <end position="332"/>
    </location>
</feature>
<keyword evidence="4 7" id="KW-1133">Transmembrane helix</keyword>
<sequence>MRAPKQPRKPHSLGVTSERHEGGEISRETVQRARQDAAPTSELSPDEAQRVAKSVVGKWGTPASTPSPEEPEHKASSEIAKKESRPKVTAPKLRLPRRRRKAPQRTELSARRVEKQAERRKLIAKRAAIIGGGILAVVILVWALLFSPLLGLKADKVEVSGLDSQADLTASQVQEAMTQWEGAPVLRLPSGDIEEGLVSTFPLIESVQVGGKLPNGANVTLSLREPIACLIEDKTCVAIDAEGVRIPVSEEATSELPHLSLAKGQDAAGEAATKMIDVLDSLEPDTRSQVESISVGEALQMTLELKDGAEVTWGRSENNEFKAEVLAVLMTQGASSYDVSVPSAPVTG</sequence>
<proteinExistence type="predicted"/>
<dbReference type="Proteomes" id="UP000245283">
    <property type="component" value="Unassembled WGS sequence"/>
</dbReference>
<name>A0A2V1K826_9ACTO</name>
<evidence type="ECO:0000256" key="3">
    <source>
        <dbReference type="ARBA" id="ARBA00022692"/>
    </source>
</evidence>
<evidence type="ECO:0000256" key="6">
    <source>
        <dbReference type="SAM" id="MobiDB-lite"/>
    </source>
</evidence>
<feature type="compositionally biased region" description="Basic and acidic residues" evidence="6">
    <location>
        <begin position="70"/>
        <end position="86"/>
    </location>
</feature>
<dbReference type="Pfam" id="PF03799">
    <property type="entry name" value="FtsQ_DivIB_C"/>
    <property type="match status" value="1"/>
</dbReference>
<feature type="transmembrane region" description="Helical" evidence="7">
    <location>
        <begin position="127"/>
        <end position="150"/>
    </location>
</feature>
<keyword evidence="10" id="KW-1185">Reference proteome</keyword>
<feature type="region of interest" description="Disordered" evidence="6">
    <location>
        <begin position="1"/>
        <end position="112"/>
    </location>
</feature>
<reference evidence="10" key="1">
    <citation type="submission" date="2018-05" db="EMBL/GenBank/DDBJ databases">
        <authorList>
            <person name="Li Y."/>
        </authorList>
    </citation>
    <scope>NUCLEOTIDE SEQUENCE [LARGE SCALE GENOMIC DNA]</scope>
    <source>
        <strain evidence="10">sk1b4</strain>
    </source>
</reference>
<keyword evidence="1" id="KW-1003">Cell membrane</keyword>
<feature type="compositionally biased region" description="Basic residues" evidence="6">
    <location>
        <begin position="94"/>
        <end position="103"/>
    </location>
</feature>
<evidence type="ECO:0000256" key="2">
    <source>
        <dbReference type="ARBA" id="ARBA00022618"/>
    </source>
</evidence>
<dbReference type="PANTHER" id="PTHR37820:SF1">
    <property type="entry name" value="CELL DIVISION PROTEIN FTSQ"/>
    <property type="match status" value="1"/>
</dbReference>
<dbReference type="RefSeq" id="WP_109094308.1">
    <property type="nucleotide sequence ID" value="NZ_JBQDCU010000017.1"/>
</dbReference>
<dbReference type="InterPro" id="IPR005548">
    <property type="entry name" value="Cell_div_FtsQ/DivIB_C"/>
</dbReference>
<dbReference type="GO" id="GO:0005886">
    <property type="term" value="C:plasma membrane"/>
    <property type="evidence" value="ECO:0007669"/>
    <property type="project" value="TreeGrafter"/>
</dbReference>
<evidence type="ECO:0000313" key="9">
    <source>
        <dbReference type="EMBL" id="PWF25819.1"/>
    </source>
</evidence>
<evidence type="ECO:0000256" key="7">
    <source>
        <dbReference type="SAM" id="Phobius"/>
    </source>
</evidence>
<protein>
    <recommendedName>
        <fullName evidence="8">Cell division protein FtsQ/DivIB C-terminal domain-containing protein</fullName>
    </recommendedName>
</protein>
<dbReference type="EMBL" id="QETB01000005">
    <property type="protein sequence ID" value="PWF25819.1"/>
    <property type="molecule type" value="Genomic_DNA"/>
</dbReference>